<name>A0A1Y2GB59_9FUNG</name>
<gene>
    <name evidence="8" type="ORF">BCR41DRAFT_361227</name>
</gene>
<dbReference type="InterPro" id="IPR048338">
    <property type="entry name" value="Mediator_Med16"/>
</dbReference>
<keyword evidence="6" id="KW-0539">Nucleus</keyword>
<organism evidence="8 9">
    <name type="scientific">Lobosporangium transversale</name>
    <dbReference type="NCBI Taxonomy" id="64571"/>
    <lineage>
        <taxon>Eukaryota</taxon>
        <taxon>Fungi</taxon>
        <taxon>Fungi incertae sedis</taxon>
        <taxon>Mucoromycota</taxon>
        <taxon>Mortierellomycotina</taxon>
        <taxon>Mortierellomycetes</taxon>
        <taxon>Mortierellales</taxon>
        <taxon>Mortierellaceae</taxon>
        <taxon>Lobosporangium</taxon>
    </lineage>
</organism>
<dbReference type="GO" id="GO:0045893">
    <property type="term" value="P:positive regulation of DNA-templated transcription"/>
    <property type="evidence" value="ECO:0007669"/>
    <property type="project" value="TreeGrafter"/>
</dbReference>
<evidence type="ECO:0000256" key="1">
    <source>
        <dbReference type="ARBA" id="ARBA00004123"/>
    </source>
</evidence>
<dbReference type="PANTHER" id="PTHR13224">
    <property type="entry name" value="THYROID HORMONE RECEPTOR-ASSOCIATED PROTEIN-RELATED"/>
    <property type="match status" value="1"/>
</dbReference>
<feature type="region of interest" description="Disordered" evidence="7">
    <location>
        <begin position="927"/>
        <end position="972"/>
    </location>
</feature>
<feature type="compositionally biased region" description="Polar residues" evidence="7">
    <location>
        <begin position="944"/>
        <end position="972"/>
    </location>
</feature>
<keyword evidence="5" id="KW-0804">Transcription</keyword>
<sequence length="1328" mass="146293">MQNEQSVAFGSLERKLLSFLPPNLSVDGLYSSLRHGSLQRPIAWSYKNVALVPSWVPDKKVPGLMNPSLRMFSLLISEGGKGRLWDTCMEDISMVHGQSRLTHTLWDPSANHFATIDEKGKIVIWTNKRYLNAWLPAYMVVLFAPVVCCEWINPERMYVASKTDGTTKYEREKTGRPRNPMTLLVLTSDGQLTEIFKPAAGVYTHVSINLPRRSIIEDVTTSRITHGSMLSGVDGIHLITHHGDILPSTVNMYQIDLRFQPELVFRCEALAILHISNPLTGPGSIMTPGVMLHLKLLPPIATRPLSIAIALASMEENLNGENTYKCQVVVWDVAPKVMGFHPAFQGLSTRRNDAVSGQSSLTFVLLGERRFDGKFISTLNFVPKTRELLVGFSDGSVLGLESRFPGLSDSTQTLLEGFRLPKDETSAVAISPSPNGLYLLCSFLDGKISTIDTSETTGYDLDMETIIQYTVLALLNDIDYSDIVAVIVKAARISGDDQLPDRFLEGVFKSYEHIKGVEDSSMLEPFMPKASVMRRMLSLQLVLFQALPKKIVQYRLTNALLHLQSIGETLSGCCTSDPATLAAHLDPASNMILGQKPLAFDINSLWSLFPLCGWALDFCTILFRELLVFLEMRTPNPAGTTTSTSALLQGVLQGQSSHSLAVGSAMIPKPTLLSFLYHSRARNTLWNVLVLVEQFHQYIRIRDQLYQRVRHANSAIDGPSGPGQEKPNHTNSMSIPEAFAMKELHSLTLSQYVEAAFTRCPIKIGTIKPLLRELNSIGNQADVKSVNGGASTLLDRTASDHMIFIKGIPPFINNNSSLAQAKAELRTIVRKYPTLWDMNRLVFANIHWLDLEPADVLRPVSLSSDVSSKVSPRERTLAMHPARCRIDPVTALKTRGLGHGGTLSSTTGLSGRGPHSTLQHHISNVSTTSNISAGSRGSIDGQISGRTNTLPSKTYTDSPSELPQQLRQPSVSQPFTDGTSLMMNTVGSGSHGTVGGGSFDLGNSPVDPGSIWGIALDESDDDWEEARPSYNRIEAHVDSSEIIKSIWRNWTPALQAQQPSLPGYDHDDIGKDEDRIDAEPVPDDDVLLEDEGEEDEDRYSDEDMQDTALLYNGVRRDSKGGVGGAGVDVPNRSRRPSLATALTPSCQWLLQESQSITKRTRSEWTVFPILNDHRPYTGDITGSGQGGSGSGIGANSREMKNSHQLAWVGLRGHLTPLDLQPTENLSYIRSQADIEAQVRKRRFGVDPIRKVKKYKTTGNGRRCIRCHQVAMSNTNNRSVSGGPNNVRRPILPHQIGSTPTVIPDIAASTLWYHNYDRSCICGGMWLEL</sequence>
<dbReference type="GeneID" id="33567332"/>
<evidence type="ECO:0000256" key="3">
    <source>
        <dbReference type="ARBA" id="ARBA00023015"/>
    </source>
</evidence>
<dbReference type="RefSeq" id="XP_021877367.1">
    <property type="nucleotide sequence ID" value="XM_022025488.1"/>
</dbReference>
<dbReference type="PANTHER" id="PTHR13224:SF6">
    <property type="entry name" value="MEDIATOR OF RNA POLYMERASE II TRANSCRIPTION SUBUNIT 16"/>
    <property type="match status" value="1"/>
</dbReference>
<feature type="region of interest" description="Disordered" evidence="7">
    <location>
        <begin position="1058"/>
        <end position="1102"/>
    </location>
</feature>
<evidence type="ECO:0008006" key="10">
    <source>
        <dbReference type="Google" id="ProtNLM"/>
    </source>
</evidence>
<evidence type="ECO:0000256" key="2">
    <source>
        <dbReference type="ARBA" id="ARBA00006543"/>
    </source>
</evidence>
<accession>A0A1Y2GB59</accession>
<dbReference type="OrthoDB" id="4139168at2759"/>
<dbReference type="InterPro" id="IPR036322">
    <property type="entry name" value="WD40_repeat_dom_sf"/>
</dbReference>
<evidence type="ECO:0000313" key="9">
    <source>
        <dbReference type="Proteomes" id="UP000193648"/>
    </source>
</evidence>
<dbReference type="InParanoid" id="A0A1Y2GB59"/>
<dbReference type="EMBL" id="MCFF01000047">
    <property type="protein sequence ID" value="ORZ06098.1"/>
    <property type="molecule type" value="Genomic_DNA"/>
</dbReference>
<evidence type="ECO:0000256" key="7">
    <source>
        <dbReference type="SAM" id="MobiDB-lite"/>
    </source>
</evidence>
<feature type="region of interest" description="Disordered" evidence="7">
    <location>
        <begin position="895"/>
        <end position="915"/>
    </location>
</feature>
<evidence type="ECO:0000256" key="6">
    <source>
        <dbReference type="ARBA" id="ARBA00023242"/>
    </source>
</evidence>
<comment type="similarity">
    <text evidence="2">Belongs to the Mediator complex subunit 16 family.</text>
</comment>
<keyword evidence="9" id="KW-1185">Reference proteome</keyword>
<keyword evidence="4" id="KW-0010">Activator</keyword>
<evidence type="ECO:0000256" key="5">
    <source>
        <dbReference type="ARBA" id="ARBA00023163"/>
    </source>
</evidence>
<evidence type="ECO:0000256" key="4">
    <source>
        <dbReference type="ARBA" id="ARBA00023159"/>
    </source>
</evidence>
<proteinExistence type="inferred from homology"/>
<protein>
    <recommendedName>
        <fullName evidence="10">Mediator complex subunit 16</fullName>
    </recommendedName>
</protein>
<reference evidence="8 9" key="1">
    <citation type="submission" date="2016-07" db="EMBL/GenBank/DDBJ databases">
        <title>Pervasive Adenine N6-methylation of Active Genes in Fungi.</title>
        <authorList>
            <consortium name="DOE Joint Genome Institute"/>
            <person name="Mondo S.J."/>
            <person name="Dannebaum R.O."/>
            <person name="Kuo R.C."/>
            <person name="Labutti K."/>
            <person name="Haridas S."/>
            <person name="Kuo A."/>
            <person name="Salamov A."/>
            <person name="Ahrendt S.R."/>
            <person name="Lipzen A."/>
            <person name="Sullivan W."/>
            <person name="Andreopoulos W.B."/>
            <person name="Clum A."/>
            <person name="Lindquist E."/>
            <person name="Daum C."/>
            <person name="Ramamoorthy G.K."/>
            <person name="Gryganskyi A."/>
            <person name="Culley D."/>
            <person name="Magnuson J.K."/>
            <person name="James T.Y."/>
            <person name="O'Malley M.A."/>
            <person name="Stajich J.E."/>
            <person name="Spatafora J.W."/>
            <person name="Visel A."/>
            <person name="Grigoriev I.V."/>
        </authorList>
    </citation>
    <scope>NUCLEOTIDE SEQUENCE [LARGE SCALE GENOMIC DNA]</scope>
    <source>
        <strain evidence="8 9">NRRL 3116</strain>
    </source>
</reference>
<dbReference type="SUPFAM" id="SSF50978">
    <property type="entry name" value="WD40 repeat-like"/>
    <property type="match status" value="1"/>
</dbReference>
<dbReference type="GO" id="GO:0016592">
    <property type="term" value="C:mediator complex"/>
    <property type="evidence" value="ECO:0007669"/>
    <property type="project" value="TreeGrafter"/>
</dbReference>
<feature type="compositionally biased region" description="Low complexity" evidence="7">
    <location>
        <begin position="902"/>
        <end position="913"/>
    </location>
</feature>
<dbReference type="STRING" id="64571.A0A1Y2GB59"/>
<feature type="compositionally biased region" description="Acidic residues" evidence="7">
    <location>
        <begin position="1080"/>
        <end position="1102"/>
    </location>
</feature>
<comment type="caution">
    <text evidence="8">The sequence shown here is derived from an EMBL/GenBank/DDBJ whole genome shotgun (WGS) entry which is preliminary data.</text>
</comment>
<dbReference type="Proteomes" id="UP000193648">
    <property type="component" value="Unassembled WGS sequence"/>
</dbReference>
<keyword evidence="3" id="KW-0805">Transcription regulation</keyword>
<comment type="subcellular location">
    <subcellularLocation>
        <location evidence="1">Nucleus</location>
    </subcellularLocation>
</comment>
<evidence type="ECO:0000313" key="8">
    <source>
        <dbReference type="EMBL" id="ORZ06098.1"/>
    </source>
</evidence>
<feature type="compositionally biased region" description="Basic and acidic residues" evidence="7">
    <location>
        <begin position="1064"/>
        <end position="1078"/>
    </location>
</feature>
<feature type="region of interest" description="Disordered" evidence="7">
    <location>
        <begin position="713"/>
        <end position="732"/>
    </location>
</feature>